<dbReference type="EMBL" id="AGNK02002506">
    <property type="status" value="NOT_ANNOTATED_CDS"/>
    <property type="molecule type" value="Genomic_DNA"/>
</dbReference>
<dbReference type="Gramene" id="KQL10770">
    <property type="protein sequence ID" value="KQL10770"/>
    <property type="gene ID" value="SETIT_007817mg"/>
</dbReference>
<protein>
    <submittedName>
        <fullName evidence="2">Uncharacterized protein</fullName>
    </submittedName>
</protein>
<dbReference type="HOGENOM" id="CLU_027775_1_0_1"/>
<dbReference type="FunCoup" id="K3Y0V6">
    <property type="interactions" value="221"/>
</dbReference>
<dbReference type="PANTHER" id="PTHR33018">
    <property type="entry name" value="OS10G0338966 PROTEIN-RELATED"/>
    <property type="match status" value="1"/>
</dbReference>
<reference evidence="2" key="2">
    <citation type="submission" date="2018-08" db="UniProtKB">
        <authorList>
            <consortium name="EnsemblPlants"/>
        </authorList>
    </citation>
    <scope>IDENTIFICATION</scope>
    <source>
        <strain evidence="2">Yugu1</strain>
    </source>
</reference>
<accession>K3Y0V6</accession>
<keyword evidence="3" id="KW-1185">Reference proteome</keyword>
<sequence>MSSTLPWGKAFPNDQASYRKRDRYKKNLEEKMREIAKYGFLEFLANHGMSQTMADLIVSDGFVAPSSDGSIANVRYPVDDIQVDTLCRLFREVAISMAVTGHVFPMAPPLEYAWVQVIIVLDELYEIDIPTDEGIEVLDIVLNPLLETSRPSQELPLPDSNVDTKQSTLSHVQGANNKDEQPMLSPVREALNEEDRIATLEGNEQVDDFKNNDQTSRSTASPPPKRQTVPCMVSTYEKPPSADVDKFLNVLKKKASSSSEKSVTCSASRQKRKDQNLNFFASDDVPMDYEHGKPFLYRWDLLEDPWELNKLHGWIMNAMKEGIRAITAHVPTKDLHRLCCQQHLDVNLISLWCLMQWREEELMHGRFKVAYLDPSSIIQIEAVEAQAEKNAMKIKAHRDEMHKVLVYIAKCHKQPPSFLLCGYYVCEFIKNNRRYQTNPEDMSTIDSNYTKIEDKQIDNICTDMTRFILHEICHEDRAFFDKDGVLMADECTKLHRWV</sequence>
<dbReference type="PANTHER" id="PTHR33018:SF19">
    <property type="entry name" value="OS12G0558775 PROTEIN"/>
    <property type="match status" value="1"/>
</dbReference>
<name>K3Y0V6_SETIT</name>
<evidence type="ECO:0000313" key="3">
    <source>
        <dbReference type="Proteomes" id="UP000004995"/>
    </source>
</evidence>
<dbReference type="Proteomes" id="UP000004995">
    <property type="component" value="Unassembled WGS sequence"/>
</dbReference>
<evidence type="ECO:0000256" key="1">
    <source>
        <dbReference type="SAM" id="MobiDB-lite"/>
    </source>
</evidence>
<proteinExistence type="predicted"/>
<dbReference type="EnsemblPlants" id="KQL10770">
    <property type="protein sequence ID" value="KQL10770"/>
    <property type="gene ID" value="SETIT_007817mg"/>
</dbReference>
<organism evidence="2 3">
    <name type="scientific">Setaria italica</name>
    <name type="common">Foxtail millet</name>
    <name type="synonym">Panicum italicum</name>
    <dbReference type="NCBI Taxonomy" id="4555"/>
    <lineage>
        <taxon>Eukaryota</taxon>
        <taxon>Viridiplantae</taxon>
        <taxon>Streptophyta</taxon>
        <taxon>Embryophyta</taxon>
        <taxon>Tracheophyta</taxon>
        <taxon>Spermatophyta</taxon>
        <taxon>Magnoliopsida</taxon>
        <taxon>Liliopsida</taxon>
        <taxon>Poales</taxon>
        <taxon>Poaceae</taxon>
        <taxon>PACMAD clade</taxon>
        <taxon>Panicoideae</taxon>
        <taxon>Panicodae</taxon>
        <taxon>Paniceae</taxon>
        <taxon>Cenchrinae</taxon>
        <taxon>Setaria</taxon>
    </lineage>
</organism>
<dbReference type="InParanoid" id="K3Y0V6"/>
<reference evidence="3" key="1">
    <citation type="journal article" date="2012" name="Nat. Biotechnol.">
        <title>Reference genome sequence of the model plant Setaria.</title>
        <authorList>
            <person name="Bennetzen J.L."/>
            <person name="Schmutz J."/>
            <person name="Wang H."/>
            <person name="Percifield R."/>
            <person name="Hawkins J."/>
            <person name="Pontaroli A.C."/>
            <person name="Estep M."/>
            <person name="Feng L."/>
            <person name="Vaughn J.N."/>
            <person name="Grimwood J."/>
            <person name="Jenkins J."/>
            <person name="Barry K."/>
            <person name="Lindquist E."/>
            <person name="Hellsten U."/>
            <person name="Deshpande S."/>
            <person name="Wang X."/>
            <person name="Wu X."/>
            <person name="Mitros T."/>
            <person name="Triplett J."/>
            <person name="Yang X."/>
            <person name="Ye C.Y."/>
            <person name="Mauro-Herrera M."/>
            <person name="Wang L."/>
            <person name="Li P."/>
            <person name="Sharma M."/>
            <person name="Sharma R."/>
            <person name="Ronald P.C."/>
            <person name="Panaud O."/>
            <person name="Kellogg E.A."/>
            <person name="Brutnell T.P."/>
            <person name="Doust A.N."/>
            <person name="Tuskan G.A."/>
            <person name="Rokhsar D."/>
            <person name="Devos K.M."/>
        </authorList>
    </citation>
    <scope>NUCLEOTIDE SEQUENCE [LARGE SCALE GENOMIC DNA]</scope>
    <source>
        <strain evidence="3">cv. Yugu1</strain>
    </source>
</reference>
<dbReference type="AlphaFoldDB" id="K3Y0V6"/>
<feature type="region of interest" description="Disordered" evidence="1">
    <location>
        <begin position="201"/>
        <end position="231"/>
    </location>
</feature>
<evidence type="ECO:0000313" key="2">
    <source>
        <dbReference type="EnsemblPlants" id="KQL10770"/>
    </source>
</evidence>